<protein>
    <recommendedName>
        <fullName evidence="4">YbaB/EbfC DNA-binding family protein</fullName>
    </recommendedName>
</protein>
<sequence length="145" mass="16224">MTDPQDGIETAELMKSRLGKIKDNPELALFSDFKGTSRSGAVTASVDLLGRLKRVHIKPGSLYEGAEQWLTDEISSAYEAARKAANFLDFDVAEFAAELENTPELKRKVEQNISERAPASRRERERREPVGDDEWFEGGPLGNQR</sequence>
<dbReference type="OrthoDB" id="3689231at2"/>
<dbReference type="Proteomes" id="UP000076660">
    <property type="component" value="Unassembled WGS sequence"/>
</dbReference>
<proteinExistence type="predicted"/>
<evidence type="ECO:0008006" key="4">
    <source>
        <dbReference type="Google" id="ProtNLM"/>
    </source>
</evidence>
<name>A0A1W2LH54_9PSEU</name>
<organism evidence="2 3">
    <name type="scientific">Amycolatopsis keratiniphila subsp. keratiniphila</name>
    <dbReference type="NCBI Taxonomy" id="227715"/>
    <lineage>
        <taxon>Bacteria</taxon>
        <taxon>Bacillati</taxon>
        <taxon>Actinomycetota</taxon>
        <taxon>Actinomycetes</taxon>
        <taxon>Pseudonocardiales</taxon>
        <taxon>Pseudonocardiaceae</taxon>
        <taxon>Amycolatopsis</taxon>
        <taxon>Amycolatopsis japonica group</taxon>
    </lineage>
</organism>
<dbReference type="RefSeq" id="WP_063277724.1">
    <property type="nucleotide sequence ID" value="NZ_LQMT02000046.1"/>
</dbReference>
<evidence type="ECO:0000313" key="3">
    <source>
        <dbReference type="Proteomes" id="UP000076660"/>
    </source>
</evidence>
<evidence type="ECO:0000313" key="2">
    <source>
        <dbReference type="EMBL" id="ONF62050.1"/>
    </source>
</evidence>
<gene>
    <name evidence="2" type="ORF">AVR91_0240535</name>
</gene>
<comment type="caution">
    <text evidence="2">The sequence shown here is derived from an EMBL/GenBank/DDBJ whole genome shotgun (WGS) entry which is preliminary data.</text>
</comment>
<evidence type="ECO:0000256" key="1">
    <source>
        <dbReference type="SAM" id="MobiDB-lite"/>
    </source>
</evidence>
<reference evidence="2 3" key="1">
    <citation type="submission" date="2016-12" db="EMBL/GenBank/DDBJ databases">
        <title>Amycolatopsis keratiniphila subsp. keratiniphila genome sequencing and assembly.</title>
        <authorList>
            <person name="Mayilraj S."/>
            <person name="Kaur N."/>
        </authorList>
    </citation>
    <scope>NUCLEOTIDE SEQUENCE [LARGE SCALE GENOMIC DNA]</scope>
    <source>
        <strain evidence="2 3">DSM 44409</strain>
    </source>
</reference>
<dbReference type="InterPro" id="IPR036894">
    <property type="entry name" value="YbaB-like_sf"/>
</dbReference>
<dbReference type="AlphaFoldDB" id="A0A1W2LH54"/>
<feature type="compositionally biased region" description="Basic and acidic residues" evidence="1">
    <location>
        <begin position="118"/>
        <end position="130"/>
    </location>
</feature>
<feature type="region of interest" description="Disordered" evidence="1">
    <location>
        <begin position="103"/>
        <end position="145"/>
    </location>
</feature>
<dbReference type="Gene3D" id="3.30.1310.10">
    <property type="entry name" value="Nucleoid-associated protein YbaB-like domain"/>
    <property type="match status" value="1"/>
</dbReference>
<dbReference type="EMBL" id="LQMT02000046">
    <property type="protein sequence ID" value="ONF62050.1"/>
    <property type="molecule type" value="Genomic_DNA"/>
</dbReference>
<accession>A0A1W2LH54</accession>